<keyword evidence="5 9" id="KW-0520">NAD</keyword>
<dbReference type="EMBL" id="JANHNZ010000002">
    <property type="protein sequence ID" value="MCQ9209681.1"/>
    <property type="molecule type" value="Genomic_DNA"/>
</dbReference>
<dbReference type="InterPro" id="IPR013328">
    <property type="entry name" value="6PGD_dom2"/>
</dbReference>
<reference evidence="14" key="1">
    <citation type="submission" date="2022-07" db="EMBL/GenBank/DDBJ databases">
        <authorList>
            <person name="Jung M.-Y."/>
            <person name="Lee M."/>
        </authorList>
    </citation>
    <scope>NUCLEOTIDE SEQUENCE</scope>
    <source>
        <strain evidence="14">S8</strain>
    </source>
</reference>
<dbReference type="Proteomes" id="UP001059480">
    <property type="component" value="Unassembled WGS sequence"/>
</dbReference>
<keyword evidence="9" id="KW-0547">Nucleotide-binding</keyword>
<feature type="binding site" evidence="9">
    <location>
        <position position="193"/>
    </location>
    <ligand>
        <name>sn-glycerol 3-phosphate</name>
        <dbReference type="ChEBI" id="CHEBI:57597"/>
    </ligand>
</feature>
<evidence type="ECO:0000259" key="13">
    <source>
        <dbReference type="Pfam" id="PF07479"/>
    </source>
</evidence>
<comment type="catalytic activity">
    <reaction evidence="9 11">
        <text>sn-glycerol 3-phosphate + NADP(+) = dihydroxyacetone phosphate + NADPH + H(+)</text>
        <dbReference type="Rhea" id="RHEA:11096"/>
        <dbReference type="ChEBI" id="CHEBI:15378"/>
        <dbReference type="ChEBI" id="CHEBI:57597"/>
        <dbReference type="ChEBI" id="CHEBI:57642"/>
        <dbReference type="ChEBI" id="CHEBI:57783"/>
        <dbReference type="ChEBI" id="CHEBI:58349"/>
        <dbReference type="EC" id="1.1.1.94"/>
    </reaction>
</comment>
<feature type="binding site" evidence="9">
    <location>
        <position position="13"/>
    </location>
    <ligand>
        <name>NADPH</name>
        <dbReference type="ChEBI" id="CHEBI:57783"/>
    </ligand>
</feature>
<feature type="binding site" evidence="9">
    <location>
        <position position="12"/>
    </location>
    <ligand>
        <name>NADPH</name>
        <dbReference type="ChEBI" id="CHEBI:57783"/>
    </ligand>
</feature>
<dbReference type="NCBIfam" id="NF000942">
    <property type="entry name" value="PRK00094.1-4"/>
    <property type="match status" value="1"/>
</dbReference>
<comment type="pathway">
    <text evidence="9">Membrane lipid metabolism; glycerophospholipid metabolism.</text>
</comment>
<dbReference type="PROSITE" id="PS00957">
    <property type="entry name" value="NAD_G3PDH"/>
    <property type="match status" value="1"/>
</dbReference>
<feature type="binding site" evidence="9">
    <location>
        <position position="257"/>
    </location>
    <ligand>
        <name>sn-glycerol 3-phosphate</name>
        <dbReference type="ChEBI" id="CHEBI:57597"/>
    </ligand>
</feature>
<feature type="binding site" evidence="9">
    <location>
        <position position="281"/>
    </location>
    <ligand>
        <name>NADPH</name>
        <dbReference type="ChEBI" id="CHEBI:57783"/>
    </ligand>
</feature>
<feature type="binding site" evidence="9">
    <location>
        <position position="142"/>
    </location>
    <ligand>
        <name>NADPH</name>
        <dbReference type="ChEBI" id="CHEBI:57783"/>
    </ligand>
</feature>
<feature type="binding site" evidence="9">
    <location>
        <position position="246"/>
    </location>
    <ligand>
        <name>sn-glycerol 3-phosphate</name>
        <dbReference type="ChEBI" id="CHEBI:57597"/>
    </ligand>
</feature>
<keyword evidence="4 9" id="KW-0560">Oxidoreductase</keyword>
<proteinExistence type="inferred from homology"/>
<feature type="binding site" evidence="9">
    <location>
        <position position="257"/>
    </location>
    <ligand>
        <name>NADPH</name>
        <dbReference type="ChEBI" id="CHEBI:57783"/>
    </ligand>
</feature>
<dbReference type="InterPro" id="IPR006168">
    <property type="entry name" value="G3P_DH_NAD-dep"/>
</dbReference>
<reference evidence="14" key="3">
    <citation type="journal article" date="2023" name="Microbiol. Resour. Announc.">
        <title>Draft Genome Sequence of Granulicatella sp. Strain S8, Isolated from a Marine Fish, Seriola quinqueradiata.</title>
        <authorList>
            <person name="Lee M."/>
            <person name="Farooq A."/>
            <person name="Jeong J.B."/>
            <person name="Jung M.Y."/>
        </authorList>
    </citation>
    <scope>NUCLEOTIDE SEQUENCE</scope>
    <source>
        <strain evidence="14">S8</strain>
    </source>
</reference>
<evidence type="ECO:0000256" key="3">
    <source>
        <dbReference type="ARBA" id="ARBA00022857"/>
    </source>
</evidence>
<keyword evidence="15" id="KW-1185">Reference proteome</keyword>
<comment type="function">
    <text evidence="9">Catalyzes the reduction of the glycolytic intermediate dihydroxyacetone phosphate (DHAP) to sn-glycerol 3-phosphate (G3P), the key precursor for phospholipid synthesis.</text>
</comment>
<dbReference type="InterPro" id="IPR006109">
    <property type="entry name" value="G3P_DH_NAD-dep_C"/>
</dbReference>
<feature type="binding site" evidence="9">
    <location>
        <position position="138"/>
    </location>
    <ligand>
        <name>sn-glycerol 3-phosphate</name>
        <dbReference type="ChEBI" id="CHEBI:57597"/>
    </ligand>
</feature>
<feature type="domain" description="Glycerol-3-phosphate dehydrogenase NAD-dependent N-terminal" evidence="12">
    <location>
        <begin position="5"/>
        <end position="162"/>
    </location>
</feature>
<feature type="binding site" evidence="9">
    <location>
        <position position="50"/>
    </location>
    <ligand>
        <name>NADPH</name>
        <dbReference type="ChEBI" id="CHEBI:57783"/>
    </ligand>
</feature>
<feature type="binding site" evidence="9">
    <location>
        <position position="140"/>
    </location>
    <ligand>
        <name>sn-glycerol 3-phosphate</name>
        <dbReference type="ChEBI" id="CHEBI:57597"/>
    </ligand>
</feature>
<comment type="subcellular location">
    <subcellularLocation>
        <location evidence="9">Cytoplasm</location>
    </subcellularLocation>
</comment>
<feature type="binding site" evidence="9">
    <location>
        <position position="107"/>
    </location>
    <ligand>
        <name>NADPH</name>
        <dbReference type="ChEBI" id="CHEBI:57783"/>
    </ligand>
</feature>
<keyword evidence="3 9" id="KW-0521">NADP</keyword>
<dbReference type="HAMAP" id="MF_00394">
    <property type="entry name" value="NAD_Glyc3P_dehydrog"/>
    <property type="match status" value="1"/>
</dbReference>
<protein>
    <recommendedName>
        <fullName evidence="9">Glycerol-3-phosphate dehydrogenase [NAD(P)+]</fullName>
        <ecNumber evidence="9">1.1.1.94</ecNumber>
    </recommendedName>
    <alternativeName>
        <fullName evidence="9">NAD(P)(+)-dependent glycerol-3-phosphate dehydrogenase</fullName>
    </alternativeName>
    <alternativeName>
        <fullName evidence="9">NAD(P)H-dependent dihydroxyacetone-phosphate reductase</fullName>
    </alternativeName>
</protein>
<feature type="binding site" evidence="9">
    <location>
        <position position="258"/>
    </location>
    <ligand>
        <name>sn-glycerol 3-phosphate</name>
        <dbReference type="ChEBI" id="CHEBI:57597"/>
    </ligand>
</feature>
<feature type="binding site" evidence="9">
    <location>
        <position position="256"/>
    </location>
    <ligand>
        <name>sn-glycerol 3-phosphate</name>
        <dbReference type="ChEBI" id="CHEBI:57597"/>
    </ligand>
</feature>
<reference evidence="14" key="2">
    <citation type="journal article" date="2023" name="Curr. Microbiol.">
        <title>Granulicatella seriolae sp. nov., a Novel Facultative Anaerobe Isolated from Yellowtail Marine Fish.</title>
        <authorList>
            <person name="Lee M."/>
            <person name="Choi Y.J."/>
            <person name="Farooq A."/>
            <person name="Jeong J.B."/>
            <person name="Jung M.Y."/>
        </authorList>
    </citation>
    <scope>NUCLEOTIDE SEQUENCE</scope>
    <source>
        <strain evidence="14">S8</strain>
    </source>
</reference>
<dbReference type="InterPro" id="IPR011128">
    <property type="entry name" value="G3P_DH_NAD-dep_N"/>
</dbReference>
<feature type="domain" description="Glycerol-3-phosphate dehydrogenase NAD-dependent C-terminal" evidence="13">
    <location>
        <begin position="182"/>
        <end position="322"/>
    </location>
</feature>
<dbReference type="NCBIfam" id="NF000940">
    <property type="entry name" value="PRK00094.1-2"/>
    <property type="match status" value="1"/>
</dbReference>
<keyword evidence="7 9" id="KW-0594">Phospholipid biosynthesis</keyword>
<dbReference type="PIRSF" id="PIRSF000114">
    <property type="entry name" value="Glycerol-3-P_dh"/>
    <property type="match status" value="1"/>
</dbReference>
<dbReference type="SUPFAM" id="SSF48179">
    <property type="entry name" value="6-phosphogluconate dehydrogenase C-terminal domain-like"/>
    <property type="match status" value="1"/>
</dbReference>
<comment type="catalytic activity">
    <reaction evidence="9">
        <text>sn-glycerol 3-phosphate + NAD(+) = dihydroxyacetone phosphate + NADH + H(+)</text>
        <dbReference type="Rhea" id="RHEA:11092"/>
        <dbReference type="ChEBI" id="CHEBI:15378"/>
        <dbReference type="ChEBI" id="CHEBI:57540"/>
        <dbReference type="ChEBI" id="CHEBI:57597"/>
        <dbReference type="ChEBI" id="CHEBI:57642"/>
        <dbReference type="ChEBI" id="CHEBI:57945"/>
        <dbReference type="EC" id="1.1.1.94"/>
    </reaction>
</comment>
<dbReference type="PRINTS" id="PR00077">
    <property type="entry name" value="GPDHDRGNASE"/>
</dbReference>
<sequence length="340" mass="36604">MKQTIAVLGSGSWGTALAMVLQGNGHTVRLWGNSPEQIEEINQNHTNRHYLPDVLLDPSIKASTDLKETVTGVDAILFVLPTKAMRSVAQQVAQVISGKPIIIHASKGLEQDSFKRISVILEEELSADSYEAIVVLSGPSHAEEVVRQDLTTITAASDNLQAAEYVQALFSNDFFRIYTNKDVVGVELGAALKNVIAVGAGALHGLGYGDNAKAALMTRGLSEISRLGVAFGADPLTFIGLSGVGDLIVTCTSTHSRNWRAGNQLGQGIPLDQVLENMGMVVEGVATAKAAYHLAQEKEIDMPITQTVYNVLYQGKDVKEEIKNLMNRERKAEASISEHL</sequence>
<evidence type="ECO:0000256" key="11">
    <source>
        <dbReference type="RuleBase" id="RU000439"/>
    </source>
</evidence>
<keyword evidence="6 9" id="KW-0443">Lipid metabolism</keyword>
<evidence type="ECO:0000313" key="15">
    <source>
        <dbReference type="Proteomes" id="UP001059480"/>
    </source>
</evidence>
<dbReference type="RefSeq" id="WP_256944787.1">
    <property type="nucleotide sequence ID" value="NZ_JANHNZ010000002.1"/>
</dbReference>
<dbReference type="EC" id="1.1.1.94" evidence="9"/>
<evidence type="ECO:0000256" key="1">
    <source>
        <dbReference type="ARBA" id="ARBA00011009"/>
    </source>
</evidence>
<feature type="active site" description="Proton acceptor" evidence="9">
    <location>
        <position position="193"/>
    </location>
</feature>
<dbReference type="Pfam" id="PF01210">
    <property type="entry name" value="NAD_Gly3P_dh_N"/>
    <property type="match status" value="1"/>
</dbReference>
<comment type="similarity">
    <text evidence="1 9 10">Belongs to the NAD-dependent glycerol-3-phosphate dehydrogenase family.</text>
</comment>
<name>A0ABT1WMC7_9LACT</name>
<dbReference type="GO" id="GO:0047952">
    <property type="term" value="F:glycerol-3-phosphate dehydrogenase [NAD(P)+] activity"/>
    <property type="evidence" value="ECO:0007669"/>
    <property type="project" value="UniProtKB-EC"/>
</dbReference>
<dbReference type="Pfam" id="PF07479">
    <property type="entry name" value="NAD_Gly3P_dh_C"/>
    <property type="match status" value="1"/>
</dbReference>
<evidence type="ECO:0000313" key="14">
    <source>
        <dbReference type="EMBL" id="MCQ9209681.1"/>
    </source>
</evidence>
<accession>A0ABT1WMC7</accession>
<evidence type="ECO:0000256" key="6">
    <source>
        <dbReference type="ARBA" id="ARBA00023098"/>
    </source>
</evidence>
<gene>
    <name evidence="9" type="primary">gpsA</name>
    <name evidence="14" type="ORF">NPA36_03875</name>
</gene>
<evidence type="ECO:0000256" key="7">
    <source>
        <dbReference type="ARBA" id="ARBA00023209"/>
    </source>
</evidence>
<dbReference type="NCBIfam" id="NF000941">
    <property type="entry name" value="PRK00094.1-3"/>
    <property type="match status" value="1"/>
</dbReference>
<evidence type="ECO:0000256" key="5">
    <source>
        <dbReference type="ARBA" id="ARBA00023027"/>
    </source>
</evidence>
<evidence type="ECO:0000256" key="8">
    <source>
        <dbReference type="ARBA" id="ARBA00023264"/>
    </source>
</evidence>
<dbReference type="PANTHER" id="PTHR11728:SF1">
    <property type="entry name" value="GLYCEROL-3-PHOSPHATE DEHYDROGENASE [NAD(+)] 2, CHLOROPLASTIC"/>
    <property type="match status" value="1"/>
</dbReference>
<dbReference type="InterPro" id="IPR036291">
    <property type="entry name" value="NAD(P)-bd_dom_sf"/>
</dbReference>
<keyword evidence="9" id="KW-0963">Cytoplasm</keyword>
<feature type="binding site" evidence="9">
    <location>
        <position position="107"/>
    </location>
    <ligand>
        <name>sn-glycerol 3-phosphate</name>
        <dbReference type="ChEBI" id="CHEBI:57597"/>
    </ligand>
</feature>
<evidence type="ECO:0000259" key="12">
    <source>
        <dbReference type="Pfam" id="PF01210"/>
    </source>
</evidence>
<organism evidence="14 15">
    <name type="scientific">Granulicatella seriolae</name>
    <dbReference type="NCBI Taxonomy" id="2967226"/>
    <lineage>
        <taxon>Bacteria</taxon>
        <taxon>Bacillati</taxon>
        <taxon>Bacillota</taxon>
        <taxon>Bacilli</taxon>
        <taxon>Lactobacillales</taxon>
        <taxon>Carnobacteriaceae</taxon>
        <taxon>Granulicatella</taxon>
    </lineage>
</organism>
<dbReference type="SUPFAM" id="SSF51735">
    <property type="entry name" value="NAD(P)-binding Rossmann-fold domains"/>
    <property type="match status" value="1"/>
</dbReference>
<feature type="binding site" evidence="9">
    <location>
        <position position="283"/>
    </location>
    <ligand>
        <name>NADPH</name>
        <dbReference type="ChEBI" id="CHEBI:57783"/>
    </ligand>
</feature>
<keyword evidence="2 9" id="KW-0444">Lipid biosynthesis</keyword>
<keyword evidence="8 9" id="KW-1208">Phospholipid metabolism</keyword>
<evidence type="ECO:0000256" key="10">
    <source>
        <dbReference type="RuleBase" id="RU000437"/>
    </source>
</evidence>
<dbReference type="Gene3D" id="1.10.1040.10">
    <property type="entry name" value="N-(1-d-carboxylethyl)-l-norvaline Dehydrogenase, domain 2"/>
    <property type="match status" value="1"/>
</dbReference>
<comment type="caution">
    <text evidence="14">The sequence shown here is derived from an EMBL/GenBank/DDBJ whole genome shotgun (WGS) entry which is preliminary data.</text>
</comment>
<evidence type="ECO:0000256" key="9">
    <source>
        <dbReference type="HAMAP-Rule" id="MF_00394"/>
    </source>
</evidence>
<dbReference type="PANTHER" id="PTHR11728">
    <property type="entry name" value="GLYCEROL-3-PHOSPHATE DEHYDROGENASE"/>
    <property type="match status" value="1"/>
</dbReference>
<dbReference type="InterPro" id="IPR008927">
    <property type="entry name" value="6-PGluconate_DH-like_C_sf"/>
</dbReference>
<evidence type="ECO:0000256" key="2">
    <source>
        <dbReference type="ARBA" id="ARBA00022516"/>
    </source>
</evidence>
<comment type="caution">
    <text evidence="9">Lacks conserved residue(s) required for the propagation of feature annotation.</text>
</comment>
<dbReference type="Gene3D" id="3.40.50.720">
    <property type="entry name" value="NAD(P)-binding Rossmann-like Domain"/>
    <property type="match status" value="1"/>
</dbReference>
<evidence type="ECO:0000256" key="4">
    <source>
        <dbReference type="ARBA" id="ARBA00023002"/>
    </source>
</evidence>